<evidence type="ECO:0000313" key="7">
    <source>
        <dbReference type="Proteomes" id="UP000742024"/>
    </source>
</evidence>
<evidence type="ECO:0008006" key="9">
    <source>
        <dbReference type="Google" id="ProtNLM"/>
    </source>
</evidence>
<proteinExistence type="predicted"/>
<evidence type="ECO:0000256" key="1">
    <source>
        <dbReference type="ARBA" id="ARBA00004123"/>
    </source>
</evidence>
<accession>A0A9P7MYK2</accession>
<keyword evidence="3" id="KW-0539">Nucleus</keyword>
<feature type="compositionally biased region" description="Acidic residues" evidence="4">
    <location>
        <begin position="659"/>
        <end position="673"/>
    </location>
</feature>
<evidence type="ECO:0000313" key="5">
    <source>
        <dbReference type="EMBL" id="KAG5965165.1"/>
    </source>
</evidence>
<dbReference type="Proteomes" id="UP000742024">
    <property type="component" value="Unassembled WGS sequence"/>
</dbReference>
<feature type="region of interest" description="Disordered" evidence="4">
    <location>
        <begin position="1"/>
        <end position="115"/>
    </location>
</feature>
<protein>
    <recommendedName>
        <fullName evidence="9">Transcription factor TFIIIC complex subunit Tfc6</fullName>
    </recommendedName>
</protein>
<dbReference type="InterPro" id="IPR036322">
    <property type="entry name" value="WD40_repeat_dom_sf"/>
</dbReference>
<dbReference type="Proteomes" id="UP000784919">
    <property type="component" value="Unassembled WGS sequence"/>
</dbReference>
<comment type="subcellular location">
    <subcellularLocation>
        <location evidence="1">Nucleus</location>
    </subcellularLocation>
</comment>
<evidence type="ECO:0000313" key="6">
    <source>
        <dbReference type="EMBL" id="KAG5974394.1"/>
    </source>
</evidence>
<name>A0A9P7MYK2_9HYPO</name>
<dbReference type="GO" id="GO:0006383">
    <property type="term" value="P:transcription by RNA polymerase III"/>
    <property type="evidence" value="ECO:0007669"/>
    <property type="project" value="TreeGrafter"/>
</dbReference>
<dbReference type="OrthoDB" id="4703at2759"/>
<reference evidence="6 7" key="1">
    <citation type="journal article" date="2020" name="bioRxiv">
        <title>Whole genome comparisons of ergot fungi reveals the divergence and evolution of species within the genus Claviceps are the result of varying mechanisms driving genome evolution and host range expansion.</title>
        <authorList>
            <person name="Wyka S.A."/>
            <person name="Mondo S.J."/>
            <person name="Liu M."/>
            <person name="Dettman J."/>
            <person name="Nalam V."/>
            <person name="Broders K.D."/>
        </authorList>
    </citation>
    <scope>NUCLEOTIDE SEQUENCE</scope>
    <source>
        <strain evidence="6">CCC 1102</strain>
        <strain evidence="5 7">LM583</strain>
    </source>
</reference>
<feature type="region of interest" description="Disordered" evidence="4">
    <location>
        <begin position="622"/>
        <end position="681"/>
    </location>
</feature>
<sequence length="727" mass="80913">MKKTRTSTRSRKPPPQTHTYQSSSPSPNASPPQSPPSRRRRSPSFTAPDPAPSSDQEQEQDEAASPPQPPSGRPKKKAPAAAAAGKPTPAGTYRDVESVTTDTQLKGYTGPYDRATRGQSLLTTWYGPDIENIRRLQALQRQWIPWTVLPPKYITPLEEDDQGPHNPPSAPLQQTRRAFRQEHRHPGSYVALHGDARTPYQQPRLGIRLVMGPPDAHTHEQHHEWTMYPGDTFSLTQSWLPYHEDPSEEKLPMGWMLDAGGIVTGMDWCPRQDPDCTQLLALAVLPHTDQESYPYESEHQRPDFQRHGTVQVWAMDGVEMDGVLRPSSRAARLRRTICMDFGRINRVRWCPVSDATTRYMAVLCGDGRVCVVADHDQQGQPDGQNGQDGQQHDSIFEYVVQPEATLMLQDEDNVKATAMAWATFNRLVIGYSDGSIALWSLDPCFLISRHPVHHSLVVDLATASPAHPFLVASTPVGGVSKLVDLSRPTVETTEVQTNAVSWQPNMLSYSHHLQGFYSVYPSANALNTMVSFMHQRFFPVARRVFVGESYNSSLAVGRTHPFLLVGSTDGSLWSLNPQVELFNRRRGPSERLRLFNHEHRSKKLFPRGSPASERGASRFLHGFAMEKGRKPKGEVKSQPAKKQKRPSKSHTGPGHGADDDNNDNEDDDDDDEAAGIMDPTRGIVYEPLSRVTTVEWNPNLQFGCWAAAATASGLVRIMDLGLDNAPG</sequence>
<dbReference type="PANTHER" id="PTHR15052:SF2">
    <property type="entry name" value="GENERAL TRANSCRIPTION FACTOR 3C POLYPEPTIDE 2"/>
    <property type="match status" value="1"/>
</dbReference>
<gene>
    <name evidence="6" type="ORF">E4U56_004721</name>
    <name evidence="5" type="ORF">E4U57_004410</name>
</gene>
<dbReference type="InterPro" id="IPR015943">
    <property type="entry name" value="WD40/YVTN_repeat-like_dom_sf"/>
</dbReference>
<feature type="compositionally biased region" description="Basic residues" evidence="4">
    <location>
        <begin position="1"/>
        <end position="12"/>
    </location>
</feature>
<feature type="compositionally biased region" description="Low complexity" evidence="4">
    <location>
        <begin position="79"/>
        <end position="92"/>
    </location>
</feature>
<evidence type="ECO:0000313" key="8">
    <source>
        <dbReference type="Proteomes" id="UP000784919"/>
    </source>
</evidence>
<dbReference type="InterPro" id="IPR052416">
    <property type="entry name" value="GTF3C_component"/>
</dbReference>
<dbReference type="EMBL" id="SRPS01000031">
    <property type="protein sequence ID" value="KAG5974394.1"/>
    <property type="molecule type" value="Genomic_DNA"/>
</dbReference>
<organism evidence="6 8">
    <name type="scientific">Claviceps arundinis</name>
    <dbReference type="NCBI Taxonomy" id="1623583"/>
    <lineage>
        <taxon>Eukaryota</taxon>
        <taxon>Fungi</taxon>
        <taxon>Dikarya</taxon>
        <taxon>Ascomycota</taxon>
        <taxon>Pezizomycotina</taxon>
        <taxon>Sordariomycetes</taxon>
        <taxon>Hypocreomycetidae</taxon>
        <taxon>Hypocreales</taxon>
        <taxon>Clavicipitaceae</taxon>
        <taxon>Claviceps</taxon>
    </lineage>
</organism>
<feature type="compositionally biased region" description="Basic and acidic residues" evidence="4">
    <location>
        <begin position="624"/>
        <end position="635"/>
    </location>
</feature>
<evidence type="ECO:0000256" key="2">
    <source>
        <dbReference type="ARBA" id="ARBA00023163"/>
    </source>
</evidence>
<dbReference type="SUPFAM" id="SSF50978">
    <property type="entry name" value="WD40 repeat-like"/>
    <property type="match status" value="1"/>
</dbReference>
<dbReference type="GO" id="GO:0000127">
    <property type="term" value="C:transcription factor TFIIIC complex"/>
    <property type="evidence" value="ECO:0007669"/>
    <property type="project" value="TreeGrafter"/>
</dbReference>
<keyword evidence="7" id="KW-1185">Reference proteome</keyword>
<evidence type="ECO:0000256" key="4">
    <source>
        <dbReference type="SAM" id="MobiDB-lite"/>
    </source>
</evidence>
<comment type="caution">
    <text evidence="6">The sequence shown here is derived from an EMBL/GenBank/DDBJ whole genome shotgun (WGS) entry which is preliminary data.</text>
</comment>
<keyword evidence="2" id="KW-0804">Transcription</keyword>
<dbReference type="PANTHER" id="PTHR15052">
    <property type="entry name" value="RNA POLYMERASE III TRANSCRIPTION INITIATION FACTOR COMPLEX SUBUNIT"/>
    <property type="match status" value="1"/>
</dbReference>
<evidence type="ECO:0000256" key="3">
    <source>
        <dbReference type="ARBA" id="ARBA00023242"/>
    </source>
</evidence>
<dbReference type="AlphaFoldDB" id="A0A9P7MYK2"/>
<dbReference type="Gene3D" id="2.130.10.10">
    <property type="entry name" value="YVTN repeat-like/Quinoprotein amine dehydrogenase"/>
    <property type="match status" value="1"/>
</dbReference>
<feature type="compositionally biased region" description="Basic residues" evidence="4">
    <location>
        <begin position="639"/>
        <end position="648"/>
    </location>
</feature>
<dbReference type="EMBL" id="SRPR01000033">
    <property type="protein sequence ID" value="KAG5965165.1"/>
    <property type="molecule type" value="Genomic_DNA"/>
</dbReference>
<dbReference type="GO" id="GO:0005634">
    <property type="term" value="C:nucleus"/>
    <property type="evidence" value="ECO:0007669"/>
    <property type="project" value="UniProtKB-SubCell"/>
</dbReference>